<accession>A0AAD7T0H8</accession>
<comment type="caution">
    <text evidence="17">The sequence shown here is derived from an EMBL/GenBank/DDBJ whole genome shotgun (WGS) entry which is preliminary data.</text>
</comment>
<dbReference type="GO" id="GO:0005739">
    <property type="term" value="C:mitochondrion"/>
    <property type="evidence" value="ECO:0007669"/>
    <property type="project" value="UniProtKB-SubCell"/>
</dbReference>
<comment type="catalytic activity">
    <reaction evidence="11">
        <text>O-phospho-L-seryl-[pyruvate dehydrogenase E1 alpha subunit] + H2O = L-seryl-[pyruvate dehydrogenase E1 alpha subunit] + phosphate</text>
        <dbReference type="Rhea" id="RHEA:12669"/>
        <dbReference type="Rhea" id="RHEA-COMP:13689"/>
        <dbReference type="Rhea" id="RHEA-COMP:13690"/>
        <dbReference type="ChEBI" id="CHEBI:15377"/>
        <dbReference type="ChEBI" id="CHEBI:29999"/>
        <dbReference type="ChEBI" id="CHEBI:43474"/>
        <dbReference type="ChEBI" id="CHEBI:83421"/>
        <dbReference type="EC" id="3.1.3.43"/>
    </reaction>
    <physiologicalReaction direction="left-to-right" evidence="11">
        <dbReference type="Rhea" id="RHEA:12670"/>
    </physiologicalReaction>
</comment>
<dbReference type="EC" id="3.1.3.43" evidence="10"/>
<dbReference type="InterPro" id="IPR000222">
    <property type="entry name" value="PP2C_BS"/>
</dbReference>
<keyword evidence="6 15" id="KW-0904">Protein phosphatase</keyword>
<sequence length="485" mass="54544">MAAVSPTTAGLLSSRRKYRANAQTSQMSQSQINHILKANEYSFSVNGYDGRNVNSVLRFDSNLLASNSPTEDRRSVATCLQSRCMLFGVFDGHAGHACAQAVSERLFYYIAVSLLPLKILEDIEDAVENERPVFPMLQWHKHPNDYVSTVAGKIYFNSLRTYWQELIDLAEEDDKDIQAALVNAFKRLDNDLSLEAQVDFGDPFSHFTPLRVALSGCTACIAHVDGPDLRVANLGDSRAVLGVQEEDGSWSALTITNDHNAQNPDELQRIQSEHPVWEKKSVVKHDRLLGLLMPFRAFGDIKFKWSSELLSRVCETRTETLSGNEYAKILPPNYHTPPYLIAEPEVTHHKLRPQDKFLVLATDGLWELMHRQSVIQVIGEHLTGIHLQKPLSGLSFTLGKMHRLLLERKAQVLTALEDENSATHLIRHALGSDDFGTVEPRRLSKMLNLPKELARMYRDDITIIVIHLNSPVIEANHKANIAEDA</sequence>
<gene>
    <name evidence="17" type="ORF">AAFF_G00144270</name>
</gene>
<comment type="similarity">
    <text evidence="15">Belongs to the PP2C family.</text>
</comment>
<evidence type="ECO:0000313" key="17">
    <source>
        <dbReference type="EMBL" id="KAJ8412160.1"/>
    </source>
</evidence>
<organism evidence="17 18">
    <name type="scientific">Aldrovandia affinis</name>
    <dbReference type="NCBI Taxonomy" id="143900"/>
    <lineage>
        <taxon>Eukaryota</taxon>
        <taxon>Metazoa</taxon>
        <taxon>Chordata</taxon>
        <taxon>Craniata</taxon>
        <taxon>Vertebrata</taxon>
        <taxon>Euteleostomi</taxon>
        <taxon>Actinopterygii</taxon>
        <taxon>Neopterygii</taxon>
        <taxon>Teleostei</taxon>
        <taxon>Notacanthiformes</taxon>
        <taxon>Halosauridae</taxon>
        <taxon>Aldrovandia</taxon>
    </lineage>
</organism>
<feature type="domain" description="PPM-type phosphatase" evidence="16">
    <location>
        <begin position="56"/>
        <end position="468"/>
    </location>
</feature>
<evidence type="ECO:0000256" key="6">
    <source>
        <dbReference type="ARBA" id="ARBA00022912"/>
    </source>
</evidence>
<dbReference type="FunFam" id="3.60.40.10:FF:000006">
    <property type="entry name" value="Pyruvate dehyrogenase phosphatase catalytic subunit 1"/>
    <property type="match status" value="1"/>
</dbReference>
<dbReference type="GO" id="GO:0046872">
    <property type="term" value="F:metal ion binding"/>
    <property type="evidence" value="ECO:0007669"/>
    <property type="project" value="UniProtKB-KW"/>
</dbReference>
<comment type="subcellular location">
    <subcellularLocation>
        <location evidence="2">Mitochondrion</location>
    </subcellularLocation>
</comment>
<evidence type="ECO:0000256" key="8">
    <source>
        <dbReference type="ARBA" id="ARBA00023128"/>
    </source>
</evidence>
<evidence type="ECO:0000256" key="15">
    <source>
        <dbReference type="RuleBase" id="RU003465"/>
    </source>
</evidence>
<evidence type="ECO:0000313" key="18">
    <source>
        <dbReference type="Proteomes" id="UP001221898"/>
    </source>
</evidence>
<dbReference type="Pfam" id="PF00481">
    <property type="entry name" value="PP2C"/>
    <property type="match status" value="1"/>
</dbReference>
<keyword evidence="3" id="KW-0479">Metal-binding</keyword>
<dbReference type="PANTHER" id="PTHR13832">
    <property type="entry name" value="PROTEIN PHOSPHATASE 2C"/>
    <property type="match status" value="1"/>
</dbReference>
<dbReference type="SUPFAM" id="SSF81606">
    <property type="entry name" value="PP2C-like"/>
    <property type="match status" value="1"/>
</dbReference>
<evidence type="ECO:0000256" key="1">
    <source>
        <dbReference type="ARBA" id="ARBA00001946"/>
    </source>
</evidence>
<reference evidence="17" key="1">
    <citation type="journal article" date="2023" name="Science">
        <title>Genome structures resolve the early diversification of teleost fishes.</title>
        <authorList>
            <person name="Parey E."/>
            <person name="Louis A."/>
            <person name="Montfort J."/>
            <person name="Bouchez O."/>
            <person name="Roques C."/>
            <person name="Iampietro C."/>
            <person name="Lluch J."/>
            <person name="Castinel A."/>
            <person name="Donnadieu C."/>
            <person name="Desvignes T."/>
            <person name="Floi Bucao C."/>
            <person name="Jouanno E."/>
            <person name="Wen M."/>
            <person name="Mejri S."/>
            <person name="Dirks R."/>
            <person name="Jansen H."/>
            <person name="Henkel C."/>
            <person name="Chen W.J."/>
            <person name="Zahm M."/>
            <person name="Cabau C."/>
            <person name="Klopp C."/>
            <person name="Thompson A.W."/>
            <person name="Robinson-Rechavi M."/>
            <person name="Braasch I."/>
            <person name="Lecointre G."/>
            <person name="Bobe J."/>
            <person name="Postlethwait J.H."/>
            <person name="Berthelot C."/>
            <person name="Roest Crollius H."/>
            <person name="Guiguen Y."/>
        </authorList>
    </citation>
    <scope>NUCLEOTIDE SEQUENCE</scope>
    <source>
        <strain evidence="17">NC1722</strain>
    </source>
</reference>
<keyword evidence="7" id="KW-0809">Transit peptide</keyword>
<evidence type="ECO:0000256" key="10">
    <source>
        <dbReference type="ARBA" id="ARBA00038972"/>
    </source>
</evidence>
<proteinExistence type="inferred from homology"/>
<evidence type="ECO:0000256" key="4">
    <source>
        <dbReference type="ARBA" id="ARBA00022801"/>
    </source>
</evidence>
<evidence type="ECO:0000256" key="12">
    <source>
        <dbReference type="ARBA" id="ARBA00054115"/>
    </source>
</evidence>
<dbReference type="Gene3D" id="3.60.40.10">
    <property type="entry name" value="PPM-type phosphatase domain"/>
    <property type="match status" value="1"/>
</dbReference>
<dbReference type="PROSITE" id="PS51746">
    <property type="entry name" value="PPM_2"/>
    <property type="match status" value="1"/>
</dbReference>
<dbReference type="CDD" id="cd00143">
    <property type="entry name" value="PP2Cc"/>
    <property type="match status" value="1"/>
</dbReference>
<dbReference type="InterPro" id="IPR036457">
    <property type="entry name" value="PPM-type-like_dom_sf"/>
</dbReference>
<comment type="cofactor">
    <cofactor evidence="1">
        <name>Mg(2+)</name>
        <dbReference type="ChEBI" id="CHEBI:18420"/>
    </cofactor>
</comment>
<dbReference type="PANTHER" id="PTHR13832:SF779">
    <property type="entry name" value="SI:CH211-15P9.2 PROTEIN"/>
    <property type="match status" value="1"/>
</dbReference>
<evidence type="ECO:0000259" key="16">
    <source>
        <dbReference type="PROSITE" id="PS51746"/>
    </source>
</evidence>
<keyword evidence="9" id="KW-0464">Manganese</keyword>
<dbReference type="PROSITE" id="PS01032">
    <property type="entry name" value="PPM_1"/>
    <property type="match status" value="1"/>
</dbReference>
<keyword evidence="4 15" id="KW-0378">Hydrolase</keyword>
<evidence type="ECO:0000256" key="13">
    <source>
        <dbReference type="ARBA" id="ARBA00070676"/>
    </source>
</evidence>
<evidence type="ECO:0000256" key="2">
    <source>
        <dbReference type="ARBA" id="ARBA00004173"/>
    </source>
</evidence>
<evidence type="ECO:0000256" key="14">
    <source>
        <dbReference type="ARBA" id="ARBA00080557"/>
    </source>
</evidence>
<name>A0AAD7T0H8_9TELE</name>
<dbReference type="EMBL" id="JAINUG010000020">
    <property type="protein sequence ID" value="KAJ8412160.1"/>
    <property type="molecule type" value="Genomic_DNA"/>
</dbReference>
<protein>
    <recommendedName>
        <fullName evidence="13">[Pyruvate dehydrogenase [acetyl-transferring]]-phosphatase 2, mitochondrial</fullName>
        <ecNumber evidence="10">3.1.3.43</ecNumber>
    </recommendedName>
    <alternativeName>
        <fullName evidence="14">Pyruvate dehydrogenase phosphatase catalytic subunit 2</fullName>
    </alternativeName>
</protein>
<keyword evidence="8" id="KW-0496">Mitochondrion</keyword>
<dbReference type="InterPro" id="IPR015655">
    <property type="entry name" value="PP2C"/>
</dbReference>
<evidence type="ECO:0000256" key="9">
    <source>
        <dbReference type="ARBA" id="ARBA00023211"/>
    </source>
</evidence>
<evidence type="ECO:0000256" key="5">
    <source>
        <dbReference type="ARBA" id="ARBA00022842"/>
    </source>
</evidence>
<dbReference type="SMART" id="SM00332">
    <property type="entry name" value="PP2Cc"/>
    <property type="match status" value="1"/>
</dbReference>
<comment type="function">
    <text evidence="12">Mitochondrial enzyme that catalyzes the dephosphorylation and concomitant reactivation of the alpha subunit of the E1 component of the pyruvate dehydrogenase complex (PDC), thereby stimulating the conversion of pyruvate into acetyl-CoA. Acts as a crucial regulator of T cell metabolism and function, with a particular focus on T-helper Th17.</text>
</comment>
<evidence type="ECO:0000256" key="11">
    <source>
        <dbReference type="ARBA" id="ARBA00048892"/>
    </source>
</evidence>
<keyword evidence="18" id="KW-1185">Reference proteome</keyword>
<evidence type="ECO:0000256" key="7">
    <source>
        <dbReference type="ARBA" id="ARBA00022946"/>
    </source>
</evidence>
<dbReference type="AlphaFoldDB" id="A0AAD7T0H8"/>
<dbReference type="Proteomes" id="UP001221898">
    <property type="component" value="Unassembled WGS sequence"/>
</dbReference>
<keyword evidence="5" id="KW-0460">Magnesium</keyword>
<evidence type="ECO:0000256" key="3">
    <source>
        <dbReference type="ARBA" id="ARBA00022723"/>
    </source>
</evidence>
<dbReference type="InterPro" id="IPR001932">
    <property type="entry name" value="PPM-type_phosphatase-like_dom"/>
</dbReference>
<dbReference type="GO" id="GO:0004741">
    <property type="term" value="F:[pyruvate dehydrogenase (acetyl-transferring)]-phosphatase activity"/>
    <property type="evidence" value="ECO:0007669"/>
    <property type="project" value="UniProtKB-EC"/>
</dbReference>